<gene>
    <name evidence="5" type="ORF">RNJ44_04994</name>
</gene>
<evidence type="ECO:0000256" key="2">
    <source>
        <dbReference type="SAM" id="MobiDB-lite"/>
    </source>
</evidence>
<comment type="similarity">
    <text evidence="1">Belongs to the eIF2D family.</text>
</comment>
<accession>A0ABR4NWK2</accession>
<dbReference type="SUPFAM" id="SSF88697">
    <property type="entry name" value="PUA domain-like"/>
    <property type="match status" value="1"/>
</dbReference>
<organism evidence="5 6">
    <name type="scientific">Nakaseomyces bracarensis</name>
    <dbReference type="NCBI Taxonomy" id="273131"/>
    <lineage>
        <taxon>Eukaryota</taxon>
        <taxon>Fungi</taxon>
        <taxon>Dikarya</taxon>
        <taxon>Ascomycota</taxon>
        <taxon>Saccharomycotina</taxon>
        <taxon>Saccharomycetes</taxon>
        <taxon>Saccharomycetales</taxon>
        <taxon>Saccharomycetaceae</taxon>
        <taxon>Nakaseomyces</taxon>
    </lineage>
</organism>
<dbReference type="InterPro" id="IPR015947">
    <property type="entry name" value="PUA-like_sf"/>
</dbReference>
<dbReference type="InterPro" id="IPR039759">
    <property type="entry name" value="eIF2D_SUI1"/>
</dbReference>
<feature type="compositionally biased region" description="Low complexity" evidence="2">
    <location>
        <begin position="343"/>
        <end position="359"/>
    </location>
</feature>
<keyword evidence="6" id="KW-1185">Reference proteome</keyword>
<dbReference type="InterPro" id="IPR048248">
    <property type="entry name" value="PUA_eIF2d-like"/>
</dbReference>
<dbReference type="InterPro" id="IPR057429">
    <property type="entry name" value="WH_eIF2D"/>
</dbReference>
<feature type="domain" description="DM2" evidence="4">
    <location>
        <begin position="371"/>
        <end position="461"/>
    </location>
</feature>
<evidence type="ECO:0000256" key="1">
    <source>
        <dbReference type="ARBA" id="ARBA00010359"/>
    </source>
</evidence>
<dbReference type="Gene3D" id="3.30.780.10">
    <property type="entry name" value="SUI1-like domain"/>
    <property type="match status" value="1"/>
</dbReference>
<evidence type="ECO:0000259" key="4">
    <source>
        <dbReference type="PROSITE" id="PS51925"/>
    </source>
</evidence>
<dbReference type="PANTHER" id="PTHR12217:SF4">
    <property type="entry name" value="EUKARYOTIC TRANSLATION INITIATION FACTOR 2D"/>
    <property type="match status" value="1"/>
</dbReference>
<dbReference type="InterPro" id="IPR036885">
    <property type="entry name" value="SWIB_MDM2_dom_sf"/>
</dbReference>
<dbReference type="Pfam" id="PF26291">
    <property type="entry name" value="SWIB_eIF2D"/>
    <property type="match status" value="1"/>
</dbReference>
<dbReference type="Pfam" id="PF25304">
    <property type="entry name" value="WHD_eIF2D"/>
    <property type="match status" value="1"/>
</dbReference>
<comment type="caution">
    <text evidence="5">The sequence shown here is derived from an EMBL/GenBank/DDBJ whole genome shotgun (WGS) entry which is preliminary data.</text>
</comment>
<dbReference type="PANTHER" id="PTHR12217">
    <property type="entry name" value="EUKARYOTIC TRANSLATION INITIATION FACTOR 2D"/>
    <property type="match status" value="1"/>
</dbReference>
<evidence type="ECO:0000259" key="3">
    <source>
        <dbReference type="PROSITE" id="PS50296"/>
    </source>
</evidence>
<dbReference type="Pfam" id="PF26292">
    <property type="entry name" value="PUA_elF2D"/>
    <property type="match status" value="1"/>
</dbReference>
<dbReference type="Pfam" id="PF01253">
    <property type="entry name" value="SUI1"/>
    <property type="match status" value="1"/>
</dbReference>
<dbReference type="SUPFAM" id="SSF55159">
    <property type="entry name" value="eIF1-like"/>
    <property type="match status" value="1"/>
</dbReference>
<dbReference type="SUPFAM" id="SSF47592">
    <property type="entry name" value="SWIB/MDM2 domain"/>
    <property type="match status" value="1"/>
</dbReference>
<dbReference type="Pfam" id="PF17832">
    <property type="entry name" value="Pre-PUA"/>
    <property type="match status" value="1"/>
</dbReference>
<protein>
    <submittedName>
        <fullName evidence="5">Translation machinery-associated protein 64</fullName>
    </submittedName>
</protein>
<name>A0ABR4NWK2_9SACH</name>
<dbReference type="CDD" id="cd11608">
    <property type="entry name" value="eIF2D_C"/>
    <property type="match status" value="1"/>
</dbReference>
<dbReference type="Gene3D" id="3.10.400.20">
    <property type="match status" value="1"/>
</dbReference>
<feature type="region of interest" description="Disordered" evidence="2">
    <location>
        <begin position="343"/>
        <end position="364"/>
    </location>
</feature>
<dbReference type="PROSITE" id="PS50890">
    <property type="entry name" value="PUA"/>
    <property type="match status" value="1"/>
</dbReference>
<dbReference type="EMBL" id="JBEVYD010000005">
    <property type="protein sequence ID" value="KAL3233078.1"/>
    <property type="molecule type" value="Genomic_DNA"/>
</dbReference>
<proteinExistence type="inferred from homology"/>
<feature type="region of interest" description="Disordered" evidence="2">
    <location>
        <begin position="189"/>
        <end position="223"/>
    </location>
</feature>
<dbReference type="InterPro" id="IPR041366">
    <property type="entry name" value="Pre-PUA"/>
</dbReference>
<evidence type="ECO:0000313" key="6">
    <source>
        <dbReference type="Proteomes" id="UP001623330"/>
    </source>
</evidence>
<dbReference type="InterPro" id="IPR003121">
    <property type="entry name" value="SWIB_MDM2_domain"/>
</dbReference>
<dbReference type="PROSITE" id="PS50296">
    <property type="entry name" value="SUI1"/>
    <property type="match status" value="1"/>
</dbReference>
<evidence type="ECO:0000313" key="5">
    <source>
        <dbReference type="EMBL" id="KAL3233078.1"/>
    </source>
</evidence>
<dbReference type="InterPro" id="IPR039757">
    <property type="entry name" value="EIF2D"/>
</dbReference>
<dbReference type="InterPro" id="IPR001950">
    <property type="entry name" value="SUI1"/>
</dbReference>
<feature type="compositionally biased region" description="Acidic residues" evidence="2">
    <location>
        <begin position="189"/>
        <end position="214"/>
    </location>
</feature>
<dbReference type="InterPro" id="IPR036877">
    <property type="entry name" value="SUI1_dom_sf"/>
</dbReference>
<dbReference type="Proteomes" id="UP001623330">
    <property type="component" value="Unassembled WGS sequence"/>
</dbReference>
<reference evidence="5 6" key="1">
    <citation type="submission" date="2024-05" db="EMBL/GenBank/DDBJ databases">
        <title>Long read based assembly of the Candida bracarensis genome reveals expanded adhesin content.</title>
        <authorList>
            <person name="Marcet-Houben M."/>
            <person name="Ksiezopolska E."/>
            <person name="Gabaldon T."/>
        </authorList>
    </citation>
    <scope>NUCLEOTIDE SEQUENCE [LARGE SCALE GENOMIC DNA]</scope>
    <source>
        <strain evidence="5 6">CBM6</strain>
    </source>
</reference>
<dbReference type="CDD" id="cd21156">
    <property type="entry name" value="PUA_eIF2d-like"/>
    <property type="match status" value="1"/>
</dbReference>
<feature type="domain" description="SUI1" evidence="3">
    <location>
        <begin position="489"/>
        <end position="563"/>
    </location>
</feature>
<sequence length="581" mass="65609">MFKKEPHIKALSNLKNSERKKLQERCRVQTGLEEYSFNSNTIKQTNFKGVTTLGTIYTNETNAPIWFKEKHDDTMYPTVITCWENRNLLPIVLTHTIVIEDHIYNGANLMISGTLPPFDEKLKIGTVCGIANRFDPDVVIAVGVVKMDLPSFSRVIGQTGVAVQVVHQYNDELLKLFKVHDEPPKTELEVDIETSDSELEADEIDEVEPSEADTDDHAHNEPVKEQTVDDIAVVLDSLSVEDIDYFITRALFYTISQDTSLETPISASNFVSNHINHNLPKGTNLTEVNIKKSSWKKTAKFLKHFEKEGFLKLKGKGDDLTIVSTNKSKDELKNFLPYPIIGTQSSTSSSTKEGSQKKTNGNNTPGIEIVSLYKPVNLGKELAMLAKLPSQPFYTEMEVKECVNNYIASKNMVDNKDKKMLVLDDLLMAMVYKKKEDQATKDRRVSRASILEPILKNNFNKNYHLYRKTQKNEHLALTKTPLKGDPPRVKIVTEMKIGRKVVTKISNFEVFKIDPEDFAADIRKKCSGSTTIGEVTAGGKKTAEVQVQGPHGPLIMEYLNSLGIPNKWIDFENKLKNKKKR</sequence>
<dbReference type="InterPro" id="IPR058886">
    <property type="entry name" value="SWIB_eIF2D"/>
</dbReference>
<dbReference type="PROSITE" id="PS51925">
    <property type="entry name" value="SWIB_MDM2"/>
    <property type="match status" value="1"/>
</dbReference>